<accession>G7ND45</accession>
<evidence type="ECO:0000256" key="1">
    <source>
        <dbReference type="SAM" id="SignalP"/>
    </source>
</evidence>
<protein>
    <submittedName>
        <fullName evidence="2">Uncharacterized protein</fullName>
    </submittedName>
</protein>
<organism evidence="2">
    <name type="scientific">Macaca mulatta</name>
    <name type="common">Rhesus macaque</name>
    <dbReference type="NCBI Taxonomy" id="9544"/>
    <lineage>
        <taxon>Eukaryota</taxon>
        <taxon>Metazoa</taxon>
        <taxon>Chordata</taxon>
        <taxon>Craniata</taxon>
        <taxon>Vertebrata</taxon>
        <taxon>Euteleostomi</taxon>
        <taxon>Mammalia</taxon>
        <taxon>Eutheria</taxon>
        <taxon>Euarchontoglires</taxon>
        <taxon>Primates</taxon>
        <taxon>Haplorrhini</taxon>
        <taxon>Catarrhini</taxon>
        <taxon>Cercopithecidae</taxon>
        <taxon>Cercopithecinae</taxon>
        <taxon>Macaca</taxon>
    </lineage>
</organism>
<feature type="signal peptide" evidence="1">
    <location>
        <begin position="1"/>
        <end position="17"/>
    </location>
</feature>
<feature type="chain" id="PRO_5003500799" evidence="1">
    <location>
        <begin position="18"/>
        <end position="34"/>
    </location>
</feature>
<feature type="non-terminal residue" evidence="2">
    <location>
        <position position="1"/>
    </location>
</feature>
<name>G7ND45_MACMU</name>
<proteinExistence type="predicted"/>
<gene>
    <name evidence="2" type="ORF">EGK_06174</name>
</gene>
<feature type="non-terminal residue" evidence="2">
    <location>
        <position position="34"/>
    </location>
</feature>
<evidence type="ECO:0000313" key="2">
    <source>
        <dbReference type="EMBL" id="EHH22839.1"/>
    </source>
</evidence>
<sequence>GMDGMVLLLSVLEFCIAVSLSAFGCEVLCCSPGE</sequence>
<dbReference type="Proteomes" id="UP000013456">
    <property type="component" value="Chromosome 14"/>
</dbReference>
<dbReference type="EMBL" id="CM001266">
    <property type="protein sequence ID" value="EHH22839.1"/>
    <property type="molecule type" value="Genomic_DNA"/>
</dbReference>
<reference evidence="2" key="1">
    <citation type="journal article" date="2011" name="Nat. Biotechnol.">
        <title>Genome sequencing and comparison of two nonhuman primate animal models, the cynomolgus and Chinese rhesus macaques.</title>
        <authorList>
            <person name="Yan G."/>
            <person name="Zhang G."/>
            <person name="Fang X."/>
            <person name="Zhang Y."/>
            <person name="Li C."/>
            <person name="Ling F."/>
            <person name="Cooper D.N."/>
            <person name="Li Q."/>
            <person name="Li Y."/>
            <person name="van Gool A.J."/>
            <person name="Du H."/>
            <person name="Chen J."/>
            <person name="Chen R."/>
            <person name="Zhang P."/>
            <person name="Huang Z."/>
            <person name="Thompson J.R."/>
            <person name="Meng Y."/>
            <person name="Bai Y."/>
            <person name="Wang J."/>
            <person name="Zhuo M."/>
            <person name="Wang T."/>
            <person name="Huang Y."/>
            <person name="Wei L."/>
            <person name="Li J."/>
            <person name="Wang Z."/>
            <person name="Hu H."/>
            <person name="Yang P."/>
            <person name="Le L."/>
            <person name="Stenson P.D."/>
            <person name="Li B."/>
            <person name="Liu X."/>
            <person name="Ball E.V."/>
            <person name="An N."/>
            <person name="Huang Q."/>
            <person name="Zhang Y."/>
            <person name="Fan W."/>
            <person name="Zhang X."/>
            <person name="Li Y."/>
            <person name="Wang W."/>
            <person name="Katze M.G."/>
            <person name="Su B."/>
            <person name="Nielsen R."/>
            <person name="Yang H."/>
            <person name="Wang J."/>
            <person name="Wang X."/>
            <person name="Wang J."/>
        </authorList>
    </citation>
    <scope>NUCLEOTIDE SEQUENCE [LARGE SCALE GENOMIC DNA]</scope>
    <source>
        <strain evidence="2">CR-5</strain>
    </source>
</reference>
<dbReference type="AlphaFoldDB" id="G7ND45"/>
<keyword evidence="1" id="KW-0732">Signal</keyword>